<sequence>MKSEHTQWSKEELKVYILLCCVTGDQGETNEEIDLIKSKTDPETFDRLYNEFCGDNVDTSFKKIDDVIGKHPFFPYVSPYEISEIKKVVIKLFNSDNKFEIKERNLRKVFDNMLY</sequence>
<dbReference type="EMBL" id="SDDZ01000003">
    <property type="protein sequence ID" value="RXJ50613.1"/>
    <property type="molecule type" value="Genomic_DNA"/>
</dbReference>
<reference evidence="1 2" key="1">
    <citation type="submission" date="2019-01" db="EMBL/GenBank/DDBJ databases">
        <title>Genome sequence of the Antarctic species Gelidibacter gilvus ACAM 158(T).</title>
        <authorList>
            <person name="Bowman J.P."/>
        </authorList>
    </citation>
    <scope>NUCLEOTIDE SEQUENCE [LARGE SCALE GENOMIC DNA]</scope>
    <source>
        <strain evidence="1 2">IC158</strain>
    </source>
</reference>
<evidence type="ECO:0000313" key="1">
    <source>
        <dbReference type="EMBL" id="RXJ50613.1"/>
    </source>
</evidence>
<proteinExistence type="predicted"/>
<organism evidence="1 2">
    <name type="scientific">Gelidibacter gilvus</name>
    <dbReference type="NCBI Taxonomy" id="59602"/>
    <lineage>
        <taxon>Bacteria</taxon>
        <taxon>Pseudomonadati</taxon>
        <taxon>Bacteroidota</taxon>
        <taxon>Flavobacteriia</taxon>
        <taxon>Flavobacteriales</taxon>
        <taxon>Flavobacteriaceae</taxon>
        <taxon>Gelidibacter</taxon>
    </lineage>
</organism>
<dbReference type="AlphaFoldDB" id="A0A4Q0XI92"/>
<name>A0A4Q0XI92_9FLAO</name>
<comment type="caution">
    <text evidence="1">The sequence shown here is derived from an EMBL/GenBank/DDBJ whole genome shotgun (WGS) entry which is preliminary data.</text>
</comment>
<evidence type="ECO:0000313" key="2">
    <source>
        <dbReference type="Proteomes" id="UP000289792"/>
    </source>
</evidence>
<dbReference type="Proteomes" id="UP000289792">
    <property type="component" value="Unassembled WGS sequence"/>
</dbReference>
<dbReference type="RefSeq" id="WP_129016731.1">
    <property type="nucleotide sequence ID" value="NZ_SDDZ01000003.1"/>
</dbReference>
<protein>
    <submittedName>
        <fullName evidence="1">Uncharacterized protein</fullName>
    </submittedName>
</protein>
<keyword evidence="2" id="KW-1185">Reference proteome</keyword>
<accession>A0A4Q0XI92</accession>
<gene>
    <name evidence="1" type="ORF">ESZ48_07595</name>
</gene>
<dbReference type="OrthoDB" id="9770030at2"/>